<gene>
    <name evidence="1" type="ORF">GCM10017781_14350</name>
</gene>
<evidence type="ECO:0000313" key="1">
    <source>
        <dbReference type="EMBL" id="GHF38970.1"/>
    </source>
</evidence>
<proteinExistence type="predicted"/>
<comment type="caution">
    <text evidence="1">The sequence shown here is derived from an EMBL/GenBank/DDBJ whole genome shotgun (WGS) entry which is preliminary data.</text>
</comment>
<dbReference type="Proteomes" id="UP000619376">
    <property type="component" value="Unassembled WGS sequence"/>
</dbReference>
<organism evidence="1 2">
    <name type="scientific">Deinococcus metalli</name>
    <dbReference type="NCBI Taxonomy" id="1141878"/>
    <lineage>
        <taxon>Bacteria</taxon>
        <taxon>Thermotogati</taxon>
        <taxon>Deinococcota</taxon>
        <taxon>Deinococci</taxon>
        <taxon>Deinococcales</taxon>
        <taxon>Deinococcaceae</taxon>
        <taxon>Deinococcus</taxon>
    </lineage>
</organism>
<reference evidence="2" key="1">
    <citation type="journal article" date="2019" name="Int. J. Syst. Evol. Microbiol.">
        <title>The Global Catalogue of Microorganisms (GCM) 10K type strain sequencing project: providing services to taxonomists for standard genome sequencing and annotation.</title>
        <authorList>
            <consortium name="The Broad Institute Genomics Platform"/>
            <consortium name="The Broad Institute Genome Sequencing Center for Infectious Disease"/>
            <person name="Wu L."/>
            <person name="Ma J."/>
        </authorList>
    </citation>
    <scope>NUCLEOTIDE SEQUENCE [LARGE SCALE GENOMIC DNA]</scope>
    <source>
        <strain evidence="2">CGMCC 1.18437</strain>
    </source>
</reference>
<evidence type="ECO:0000313" key="2">
    <source>
        <dbReference type="Proteomes" id="UP000619376"/>
    </source>
</evidence>
<accession>A0ABQ3JRH8</accession>
<sequence length="196" mass="19365">MGPTPPLASAPWQPAQLLANTVAPAFASPAEALSPDAPADAAVPATADSDPPLAALPEAMLPEFISPDAPELVSPEAVVPLPMLPSAALPEPAAPDASVPALPLALLADPSPDVAAVPVVPAALPVVDDSVPAAGAGAARRITSGVAISRATPRITPSVTPSAQDSTSPAIHLLCGVLFMPPSIRRAGQEACPARP</sequence>
<keyword evidence="2" id="KW-1185">Reference proteome</keyword>
<protein>
    <submittedName>
        <fullName evidence="1">Uncharacterized protein</fullName>
    </submittedName>
</protein>
<name>A0ABQ3JRH8_9DEIO</name>
<dbReference type="EMBL" id="BNAJ01000003">
    <property type="protein sequence ID" value="GHF38970.1"/>
    <property type="molecule type" value="Genomic_DNA"/>
</dbReference>